<dbReference type="Proteomes" id="UP000053989">
    <property type="component" value="Unassembled WGS sequence"/>
</dbReference>
<dbReference type="AlphaFoldDB" id="A0A0C3A0D7"/>
<evidence type="ECO:0000313" key="2">
    <source>
        <dbReference type="EMBL" id="KIM67098.1"/>
    </source>
</evidence>
<accession>A0A0C3A0D7</accession>
<dbReference type="HOGENOM" id="CLU_1116308_0_0_1"/>
<keyword evidence="3" id="KW-1185">Reference proteome</keyword>
<dbReference type="InParanoid" id="A0A0C3A0D7"/>
<reference evidence="2 3" key="1">
    <citation type="submission" date="2014-04" db="EMBL/GenBank/DDBJ databases">
        <authorList>
            <consortium name="DOE Joint Genome Institute"/>
            <person name="Kuo A."/>
            <person name="Kohler A."/>
            <person name="Nagy L.G."/>
            <person name="Floudas D."/>
            <person name="Copeland A."/>
            <person name="Barry K.W."/>
            <person name="Cichocki N."/>
            <person name="Veneault-Fourrey C."/>
            <person name="LaButti K."/>
            <person name="Lindquist E.A."/>
            <person name="Lipzen A."/>
            <person name="Lundell T."/>
            <person name="Morin E."/>
            <person name="Murat C."/>
            <person name="Sun H."/>
            <person name="Tunlid A."/>
            <person name="Henrissat B."/>
            <person name="Grigoriev I.V."/>
            <person name="Hibbett D.S."/>
            <person name="Martin F."/>
            <person name="Nordberg H.P."/>
            <person name="Cantor M.N."/>
            <person name="Hua S.X."/>
        </authorList>
    </citation>
    <scope>NUCLEOTIDE SEQUENCE [LARGE SCALE GENOMIC DNA]</scope>
    <source>
        <strain evidence="2 3">Foug A</strain>
    </source>
</reference>
<dbReference type="EMBL" id="KN822014">
    <property type="protein sequence ID" value="KIM67098.1"/>
    <property type="molecule type" value="Genomic_DNA"/>
</dbReference>
<evidence type="ECO:0000313" key="3">
    <source>
        <dbReference type="Proteomes" id="UP000053989"/>
    </source>
</evidence>
<sequence length="249" mass="27997">MSGSTMPLIEISSDSDEDASVDGSRVVKVTDARQDKAKFHLDDVIELTDSDSSLELPDQLSPMVQQPKSTRRVSHATRKYTPLYADTSDEDGAIIIMNDPPCTRKPIPISSPTKNVKRRFFTEVADTPAMPSDFSSTASILPRSPSKKHPATPSADKSTSTPSKLSKKAREAKEQARREQYAADLFVQLNGTVFDGRLPKETKLEWNKRLLTTAGRARWHRWALHDTSHPLHANKRMEQLTRWRGHHQD</sequence>
<organism evidence="2 3">
    <name type="scientific">Scleroderma citrinum Foug A</name>
    <dbReference type="NCBI Taxonomy" id="1036808"/>
    <lineage>
        <taxon>Eukaryota</taxon>
        <taxon>Fungi</taxon>
        <taxon>Dikarya</taxon>
        <taxon>Basidiomycota</taxon>
        <taxon>Agaricomycotina</taxon>
        <taxon>Agaricomycetes</taxon>
        <taxon>Agaricomycetidae</taxon>
        <taxon>Boletales</taxon>
        <taxon>Sclerodermatineae</taxon>
        <taxon>Sclerodermataceae</taxon>
        <taxon>Scleroderma</taxon>
    </lineage>
</organism>
<dbReference type="OrthoDB" id="20772at2759"/>
<feature type="region of interest" description="Disordered" evidence="1">
    <location>
        <begin position="53"/>
        <end position="75"/>
    </location>
</feature>
<protein>
    <submittedName>
        <fullName evidence="2">Uncharacterized protein</fullName>
    </submittedName>
</protein>
<feature type="region of interest" description="Disordered" evidence="1">
    <location>
        <begin position="131"/>
        <end position="177"/>
    </location>
</feature>
<gene>
    <name evidence="2" type="ORF">SCLCIDRAFT_223183</name>
</gene>
<feature type="compositionally biased region" description="Basic and acidic residues" evidence="1">
    <location>
        <begin position="168"/>
        <end position="177"/>
    </location>
</feature>
<reference evidence="3" key="2">
    <citation type="submission" date="2015-01" db="EMBL/GenBank/DDBJ databases">
        <title>Evolutionary Origins and Diversification of the Mycorrhizal Mutualists.</title>
        <authorList>
            <consortium name="DOE Joint Genome Institute"/>
            <consortium name="Mycorrhizal Genomics Consortium"/>
            <person name="Kohler A."/>
            <person name="Kuo A."/>
            <person name="Nagy L.G."/>
            <person name="Floudas D."/>
            <person name="Copeland A."/>
            <person name="Barry K.W."/>
            <person name="Cichocki N."/>
            <person name="Veneault-Fourrey C."/>
            <person name="LaButti K."/>
            <person name="Lindquist E.A."/>
            <person name="Lipzen A."/>
            <person name="Lundell T."/>
            <person name="Morin E."/>
            <person name="Murat C."/>
            <person name="Riley R."/>
            <person name="Ohm R."/>
            <person name="Sun H."/>
            <person name="Tunlid A."/>
            <person name="Henrissat B."/>
            <person name="Grigoriev I.V."/>
            <person name="Hibbett D.S."/>
            <person name="Martin F."/>
        </authorList>
    </citation>
    <scope>NUCLEOTIDE SEQUENCE [LARGE SCALE GENOMIC DNA]</scope>
    <source>
        <strain evidence="3">Foug A</strain>
    </source>
</reference>
<evidence type="ECO:0000256" key="1">
    <source>
        <dbReference type="SAM" id="MobiDB-lite"/>
    </source>
</evidence>
<name>A0A0C3A0D7_9AGAM</name>
<proteinExistence type="predicted"/>
<dbReference type="STRING" id="1036808.A0A0C3A0D7"/>
<feature type="region of interest" description="Disordered" evidence="1">
    <location>
        <begin position="1"/>
        <end position="22"/>
    </location>
</feature>